<accession>A0A8H6SYG3</accession>
<dbReference type="EMBL" id="JACAZF010000004">
    <property type="protein sequence ID" value="KAF7307613.1"/>
    <property type="molecule type" value="Genomic_DNA"/>
</dbReference>
<reference evidence="1" key="1">
    <citation type="submission" date="2020-05" db="EMBL/GenBank/DDBJ databases">
        <title>Mycena genomes resolve the evolution of fungal bioluminescence.</title>
        <authorList>
            <person name="Tsai I.J."/>
        </authorList>
    </citation>
    <scope>NUCLEOTIDE SEQUENCE</scope>
    <source>
        <strain evidence="1">171206Taipei</strain>
    </source>
</reference>
<dbReference type="OrthoDB" id="2745898at2759"/>
<dbReference type="GeneID" id="59344856"/>
<name>A0A8H6SYG3_9AGAR</name>
<evidence type="ECO:0000313" key="2">
    <source>
        <dbReference type="Proteomes" id="UP000636479"/>
    </source>
</evidence>
<gene>
    <name evidence="1" type="ORF">MIND_00556500</name>
</gene>
<dbReference type="Proteomes" id="UP000636479">
    <property type="component" value="Unassembled WGS sequence"/>
</dbReference>
<dbReference type="AlphaFoldDB" id="A0A8H6SYG3"/>
<proteinExistence type="predicted"/>
<keyword evidence="2" id="KW-1185">Reference proteome</keyword>
<evidence type="ECO:0000313" key="1">
    <source>
        <dbReference type="EMBL" id="KAF7307613.1"/>
    </source>
</evidence>
<sequence>MSLPPELERLIVVEHLDDARALKTCALVCGRFCCWAQTCLFRSIHLCDLHNLKWQHLLNILDVSPHIASYVQILWIDATAHTRTFVDLLVPRQWNTLNTLHVHGIRLTNAAVARTMKHLISSPALKTLQLSLLHMEAAVWNMLHHCSSTVADLHLQVLTFPWTNSNEESKLDCQLPLRSSRPQIRRLSLFCASNAIEMLSGPHSPLDLSQLTILEYYKSPHTLLTPLLQQCNELTCLKVDAYDPTLQKFPLDLPSITELQCQFCGNTICDVLSQLVYPAHLKTLRLTTFEQCWPIQDNDSDGRLTIEQQLGPQIEEAVIQKLTSMDTLVVEVAVRTNNVALEITRTIERAMPRLAADGKLAVAFKLAGNNKWA</sequence>
<organism evidence="1 2">
    <name type="scientific">Mycena indigotica</name>
    <dbReference type="NCBI Taxonomy" id="2126181"/>
    <lineage>
        <taxon>Eukaryota</taxon>
        <taxon>Fungi</taxon>
        <taxon>Dikarya</taxon>
        <taxon>Basidiomycota</taxon>
        <taxon>Agaricomycotina</taxon>
        <taxon>Agaricomycetes</taxon>
        <taxon>Agaricomycetidae</taxon>
        <taxon>Agaricales</taxon>
        <taxon>Marasmiineae</taxon>
        <taxon>Mycenaceae</taxon>
        <taxon>Mycena</taxon>
    </lineage>
</organism>
<comment type="caution">
    <text evidence="1">The sequence shown here is derived from an EMBL/GenBank/DDBJ whole genome shotgun (WGS) entry which is preliminary data.</text>
</comment>
<protein>
    <submittedName>
        <fullName evidence="1">Uncharacterized protein</fullName>
    </submittedName>
</protein>
<dbReference type="RefSeq" id="XP_037222632.1">
    <property type="nucleotide sequence ID" value="XM_037362340.1"/>
</dbReference>